<organism evidence="1 2">
    <name type="scientific">Rattus norvegicus</name>
    <name type="common">Rat</name>
    <dbReference type="NCBI Taxonomy" id="10116"/>
    <lineage>
        <taxon>Eukaryota</taxon>
        <taxon>Metazoa</taxon>
        <taxon>Chordata</taxon>
        <taxon>Craniata</taxon>
        <taxon>Vertebrata</taxon>
        <taxon>Euteleostomi</taxon>
        <taxon>Mammalia</taxon>
        <taxon>Eutheria</taxon>
        <taxon>Euarchontoglires</taxon>
        <taxon>Glires</taxon>
        <taxon>Rodentia</taxon>
        <taxon>Myomorpha</taxon>
        <taxon>Muroidea</taxon>
        <taxon>Muridae</taxon>
        <taxon>Murinae</taxon>
        <taxon>Rattus</taxon>
    </lineage>
</organism>
<dbReference type="Proteomes" id="UP000234681">
    <property type="component" value="Chromosome 18"/>
</dbReference>
<protein>
    <submittedName>
        <fullName evidence="1">RCG46929</fullName>
    </submittedName>
</protein>
<dbReference type="EMBL" id="CH473971">
    <property type="protein sequence ID" value="EDM14392.1"/>
    <property type="molecule type" value="Genomic_DNA"/>
</dbReference>
<sequence>MELIGAIL</sequence>
<name>A6IWV8_RAT</name>
<gene>
    <name evidence="1" type="ORF">rCG_46929</name>
</gene>
<reference evidence="2" key="1">
    <citation type="submission" date="2005-09" db="EMBL/GenBank/DDBJ databases">
        <authorList>
            <person name="Mural R.J."/>
            <person name="Li P.W."/>
            <person name="Adams M.D."/>
            <person name="Amanatides P.G."/>
            <person name="Baden-Tillson H."/>
            <person name="Barnstead M."/>
            <person name="Chin S.H."/>
            <person name="Dew I."/>
            <person name="Evans C.A."/>
            <person name="Ferriera S."/>
            <person name="Flanigan M."/>
            <person name="Fosler C."/>
            <person name="Glodek A."/>
            <person name="Gu Z."/>
            <person name="Holt R.A."/>
            <person name="Jennings D."/>
            <person name="Kraft C.L."/>
            <person name="Lu F."/>
            <person name="Nguyen T."/>
            <person name="Nusskern D.R."/>
            <person name="Pfannkoch C.M."/>
            <person name="Sitter C."/>
            <person name="Sutton G.G."/>
            <person name="Venter J.C."/>
            <person name="Wang Z."/>
            <person name="Woodage T."/>
            <person name="Zheng X.H."/>
            <person name="Zhong F."/>
        </authorList>
    </citation>
    <scope>NUCLEOTIDE SEQUENCE [LARGE SCALE GENOMIC DNA]</scope>
    <source>
        <strain>BN</strain>
        <strain evidence="2">Sprague-Dawley</strain>
    </source>
</reference>
<accession>A6IWV8</accession>
<evidence type="ECO:0000313" key="1">
    <source>
        <dbReference type="EMBL" id="EDM14392.1"/>
    </source>
</evidence>
<proteinExistence type="predicted"/>
<evidence type="ECO:0000313" key="2">
    <source>
        <dbReference type="Proteomes" id="UP000234681"/>
    </source>
</evidence>